<feature type="compositionally biased region" description="Polar residues" evidence="1">
    <location>
        <begin position="376"/>
        <end position="392"/>
    </location>
</feature>
<organism evidence="3 4">
    <name type="scientific">Riccia sorocarpa</name>
    <dbReference type="NCBI Taxonomy" id="122646"/>
    <lineage>
        <taxon>Eukaryota</taxon>
        <taxon>Viridiplantae</taxon>
        <taxon>Streptophyta</taxon>
        <taxon>Embryophyta</taxon>
        <taxon>Marchantiophyta</taxon>
        <taxon>Marchantiopsida</taxon>
        <taxon>Marchantiidae</taxon>
        <taxon>Marchantiales</taxon>
        <taxon>Ricciaceae</taxon>
        <taxon>Riccia</taxon>
    </lineage>
</organism>
<dbReference type="PANTHER" id="PTHR31210">
    <property type="entry name" value="OS06G0731900 PROTEIN"/>
    <property type="match status" value="1"/>
</dbReference>
<reference evidence="3 4" key="1">
    <citation type="submission" date="2024-09" db="EMBL/GenBank/DDBJ databases">
        <title>Chromosome-scale assembly of Riccia sorocarpa.</title>
        <authorList>
            <person name="Paukszto L."/>
        </authorList>
    </citation>
    <scope>NUCLEOTIDE SEQUENCE [LARGE SCALE GENOMIC DNA]</scope>
    <source>
        <strain evidence="3">LP-2024</strain>
        <tissue evidence="3">Aerial parts of the thallus</tissue>
    </source>
</reference>
<keyword evidence="4" id="KW-1185">Reference proteome</keyword>
<gene>
    <name evidence="3" type="ORF">R1sor_021663</name>
</gene>
<name>A0ABD3GHN7_9MARC</name>
<sequence>MGTISASRPKSNLIQARPCRLISTVERKSGETKWRKVFRPSFLACTGIFIGFVFFCNLVVNEPYTYTGPWNVSALMDSIKPAAYSNCTCAPPEDSDRRNRSQVQCPKPAKRPGTETLPQGIVEATTDLELRHLWKRKAKEPVGPQNLLAMAVGLKQKKTVDKIIQKFPAENFTFMLFHYDGKVDGWMDLKWGPQAIHVIAANQTKWWFAKRFLHPDVVAKYNYIFLWDEDLGVEHFHVNRYLGIMQDEGLEISQPALDSKLSEVHHRLTVRQPKVRVHKRLMTGAGSVKSCDNSSTGPPCTGWVEMMAPVFSRAAWRCTWHLIQNDLVHAWGLDFKLGYCAQGVRSEKVGIIDSEYIIHEGIPSLGGESKDKTAKTDSGNSTTLLEGSTTDSEAVDERTEIRLRSKAELHDFSRRWKRAAGSDPDWRDPYEVTIPPEDDHDATGNRVRRR</sequence>
<evidence type="ECO:0000313" key="3">
    <source>
        <dbReference type="EMBL" id="KAL3678707.1"/>
    </source>
</evidence>
<dbReference type="EMBL" id="JBJQOH010000007">
    <property type="protein sequence ID" value="KAL3678707.1"/>
    <property type="molecule type" value="Genomic_DNA"/>
</dbReference>
<dbReference type="AlphaFoldDB" id="A0ABD3GHN7"/>
<feature type="region of interest" description="Disordered" evidence="1">
    <location>
        <begin position="363"/>
        <end position="399"/>
    </location>
</feature>
<dbReference type="Proteomes" id="UP001633002">
    <property type="component" value="Unassembled WGS sequence"/>
</dbReference>
<keyword evidence="2" id="KW-0812">Transmembrane</keyword>
<keyword evidence="2" id="KW-0472">Membrane</keyword>
<evidence type="ECO:0000313" key="4">
    <source>
        <dbReference type="Proteomes" id="UP001633002"/>
    </source>
</evidence>
<feature type="region of interest" description="Disordered" evidence="1">
    <location>
        <begin position="90"/>
        <end position="117"/>
    </location>
</feature>
<keyword evidence="2" id="KW-1133">Transmembrane helix</keyword>
<evidence type="ECO:0000256" key="2">
    <source>
        <dbReference type="SAM" id="Phobius"/>
    </source>
</evidence>
<feature type="region of interest" description="Disordered" evidence="1">
    <location>
        <begin position="416"/>
        <end position="450"/>
    </location>
</feature>
<dbReference type="Pfam" id="PF05212">
    <property type="entry name" value="DUF707"/>
    <property type="match status" value="1"/>
</dbReference>
<comment type="caution">
    <text evidence="3">The sequence shown here is derived from an EMBL/GenBank/DDBJ whole genome shotgun (WGS) entry which is preliminary data.</text>
</comment>
<dbReference type="InterPro" id="IPR007877">
    <property type="entry name" value="DUF707"/>
</dbReference>
<protein>
    <submittedName>
        <fullName evidence="3">Uncharacterized protein</fullName>
    </submittedName>
</protein>
<proteinExistence type="predicted"/>
<dbReference type="PANTHER" id="PTHR31210:SF47">
    <property type="entry name" value="OS07G0564800 PROTEIN"/>
    <property type="match status" value="1"/>
</dbReference>
<evidence type="ECO:0000256" key="1">
    <source>
        <dbReference type="SAM" id="MobiDB-lite"/>
    </source>
</evidence>
<accession>A0ABD3GHN7</accession>
<feature type="transmembrane region" description="Helical" evidence="2">
    <location>
        <begin position="37"/>
        <end position="60"/>
    </location>
</feature>